<keyword evidence="6 10" id="KW-0274">FAD</keyword>
<evidence type="ECO:0000313" key="12">
    <source>
        <dbReference type="EMBL" id="TWI88084.1"/>
    </source>
</evidence>
<keyword evidence="13" id="KW-1185">Reference proteome</keyword>
<dbReference type="InterPro" id="IPR003374">
    <property type="entry name" value="ApbE-like_sf"/>
</dbReference>
<dbReference type="Pfam" id="PF02424">
    <property type="entry name" value="ApbE"/>
    <property type="match status" value="1"/>
</dbReference>
<dbReference type="EC" id="2.7.1.180" evidence="1 10"/>
<keyword evidence="12" id="KW-0449">Lipoprotein</keyword>
<evidence type="ECO:0000256" key="7">
    <source>
        <dbReference type="ARBA" id="ARBA00022842"/>
    </source>
</evidence>
<comment type="similarity">
    <text evidence="10">Belongs to the ApbE family.</text>
</comment>
<keyword evidence="7 10" id="KW-0460">Magnesium</keyword>
<dbReference type="PANTHER" id="PTHR30040">
    <property type="entry name" value="THIAMINE BIOSYNTHESIS LIPOPROTEIN APBE"/>
    <property type="match status" value="1"/>
</dbReference>
<dbReference type="RefSeq" id="WP_145712928.1">
    <property type="nucleotide sequence ID" value="NZ_BAAAFY010000001.1"/>
</dbReference>
<evidence type="ECO:0000313" key="13">
    <source>
        <dbReference type="Proteomes" id="UP000316778"/>
    </source>
</evidence>
<dbReference type="AlphaFoldDB" id="A0A562T4C3"/>
<feature type="binding site" evidence="11">
    <location>
        <position position="150"/>
    </location>
    <ligand>
        <name>Mg(2+)</name>
        <dbReference type="ChEBI" id="CHEBI:18420"/>
    </ligand>
</feature>
<comment type="caution">
    <text evidence="12">The sequence shown here is derived from an EMBL/GenBank/DDBJ whole genome shotgun (WGS) entry which is preliminary data.</text>
</comment>
<dbReference type="Proteomes" id="UP000316778">
    <property type="component" value="Unassembled WGS sequence"/>
</dbReference>
<proteinExistence type="inferred from homology"/>
<evidence type="ECO:0000256" key="1">
    <source>
        <dbReference type="ARBA" id="ARBA00011955"/>
    </source>
</evidence>
<comment type="catalytic activity">
    <reaction evidence="9 10">
        <text>L-threonyl-[protein] + FAD = FMN-L-threonyl-[protein] + AMP + H(+)</text>
        <dbReference type="Rhea" id="RHEA:36847"/>
        <dbReference type="Rhea" id="RHEA-COMP:11060"/>
        <dbReference type="Rhea" id="RHEA-COMP:11061"/>
        <dbReference type="ChEBI" id="CHEBI:15378"/>
        <dbReference type="ChEBI" id="CHEBI:30013"/>
        <dbReference type="ChEBI" id="CHEBI:57692"/>
        <dbReference type="ChEBI" id="CHEBI:74257"/>
        <dbReference type="ChEBI" id="CHEBI:456215"/>
        <dbReference type="EC" id="2.7.1.180"/>
    </reaction>
</comment>
<keyword evidence="5 10" id="KW-0479">Metal-binding</keyword>
<dbReference type="PIRSF" id="PIRSF006268">
    <property type="entry name" value="ApbE"/>
    <property type="match status" value="1"/>
</dbReference>
<dbReference type="OrthoDB" id="9778595at2"/>
<evidence type="ECO:0000256" key="2">
    <source>
        <dbReference type="ARBA" id="ARBA00016337"/>
    </source>
</evidence>
<evidence type="ECO:0000256" key="5">
    <source>
        <dbReference type="ARBA" id="ARBA00022723"/>
    </source>
</evidence>
<feature type="binding site" evidence="11">
    <location>
        <position position="262"/>
    </location>
    <ligand>
        <name>Mg(2+)</name>
        <dbReference type="ChEBI" id="CHEBI:18420"/>
    </ligand>
</feature>
<dbReference type="PANTHER" id="PTHR30040:SF2">
    <property type="entry name" value="FAD:PROTEIN FMN TRANSFERASE"/>
    <property type="match status" value="1"/>
</dbReference>
<dbReference type="Gene3D" id="3.10.520.10">
    <property type="entry name" value="ApbE-like domains"/>
    <property type="match status" value="1"/>
</dbReference>
<comment type="cofactor">
    <cofactor evidence="11">
        <name>Mg(2+)</name>
        <dbReference type="ChEBI" id="CHEBI:18420"/>
    </cofactor>
    <cofactor evidence="11">
        <name>Mn(2+)</name>
        <dbReference type="ChEBI" id="CHEBI:29035"/>
    </cofactor>
    <text evidence="11">Magnesium. Can also use manganese.</text>
</comment>
<evidence type="ECO:0000256" key="9">
    <source>
        <dbReference type="ARBA" id="ARBA00048540"/>
    </source>
</evidence>
<protein>
    <recommendedName>
        <fullName evidence="2 10">FAD:protein FMN transferase</fullName>
        <ecNumber evidence="1 10">2.7.1.180</ecNumber>
    </recommendedName>
    <alternativeName>
        <fullName evidence="8 10">Flavin transferase</fullName>
    </alternativeName>
</protein>
<accession>A0A562T4C3</accession>
<gene>
    <name evidence="12" type="ORF">LX66_2159</name>
</gene>
<reference evidence="12 13" key="1">
    <citation type="journal article" date="2013" name="Stand. Genomic Sci.">
        <title>Genomic Encyclopedia of Type Strains, Phase I: The one thousand microbial genomes (KMG-I) project.</title>
        <authorList>
            <person name="Kyrpides N.C."/>
            <person name="Woyke T."/>
            <person name="Eisen J.A."/>
            <person name="Garrity G."/>
            <person name="Lilburn T.G."/>
            <person name="Beck B.J."/>
            <person name="Whitman W.B."/>
            <person name="Hugenholtz P."/>
            <person name="Klenk H.P."/>
        </authorList>
    </citation>
    <scope>NUCLEOTIDE SEQUENCE [LARGE SCALE GENOMIC DNA]</scope>
    <source>
        <strain evidence="12 13">DSM 13484</strain>
    </source>
</reference>
<keyword evidence="4 10" id="KW-0808">Transferase</keyword>
<evidence type="ECO:0000256" key="10">
    <source>
        <dbReference type="PIRNR" id="PIRNR006268"/>
    </source>
</evidence>
<dbReference type="SUPFAM" id="SSF143631">
    <property type="entry name" value="ApbE-like"/>
    <property type="match status" value="1"/>
</dbReference>
<evidence type="ECO:0000256" key="4">
    <source>
        <dbReference type="ARBA" id="ARBA00022679"/>
    </source>
</evidence>
<evidence type="ECO:0000256" key="6">
    <source>
        <dbReference type="ARBA" id="ARBA00022827"/>
    </source>
</evidence>
<organism evidence="12 13">
    <name type="scientific">Chitinophaga japonensis</name>
    <name type="common">Flexibacter japonensis</name>
    <dbReference type="NCBI Taxonomy" id="104662"/>
    <lineage>
        <taxon>Bacteria</taxon>
        <taxon>Pseudomonadati</taxon>
        <taxon>Bacteroidota</taxon>
        <taxon>Chitinophagia</taxon>
        <taxon>Chitinophagales</taxon>
        <taxon>Chitinophagaceae</taxon>
        <taxon>Chitinophaga</taxon>
    </lineage>
</organism>
<keyword evidence="3 10" id="KW-0285">Flavoprotein</keyword>
<sequence length="309" mass="33514">MPVKSKVQQRLMGSDFELIVVADNEAASRQRLYEGVAEIQRIEQLLTAFNDTSQTALLNKQAGTQPVTVDAEVYALISRCIRLSALTQGAFDITAGALKALYNFRQGSFTMPDAATLSQTLKRVGYRHIALQPGNRVFLQRKGMRIGFGAVGKGYAADRVKALWTAAGITSGVINASGDLCAWGRQPDGTPWKVGIADPDHADRVLFWLPVENAAVATSGNYEQYFERNGVRYSHNIDPVSGQPVPYIKSVTVVSPSAELSDALATAVTVMGKDAGLYLVAQLPQVHCLIIDGQNRVFQSKHINIHAKA</sequence>
<dbReference type="InterPro" id="IPR024932">
    <property type="entry name" value="ApbE"/>
</dbReference>
<dbReference type="EMBL" id="VLLG01000003">
    <property type="protein sequence ID" value="TWI88084.1"/>
    <property type="molecule type" value="Genomic_DNA"/>
</dbReference>
<dbReference type="GO" id="GO:0016740">
    <property type="term" value="F:transferase activity"/>
    <property type="evidence" value="ECO:0007669"/>
    <property type="project" value="UniProtKB-UniRule"/>
</dbReference>
<evidence type="ECO:0000256" key="11">
    <source>
        <dbReference type="PIRSR" id="PIRSR006268-2"/>
    </source>
</evidence>
<evidence type="ECO:0000256" key="8">
    <source>
        <dbReference type="ARBA" id="ARBA00031306"/>
    </source>
</evidence>
<evidence type="ECO:0000256" key="3">
    <source>
        <dbReference type="ARBA" id="ARBA00022630"/>
    </source>
</evidence>
<feature type="binding site" evidence="11">
    <location>
        <position position="266"/>
    </location>
    <ligand>
        <name>Mg(2+)</name>
        <dbReference type="ChEBI" id="CHEBI:18420"/>
    </ligand>
</feature>
<dbReference type="GO" id="GO:0046872">
    <property type="term" value="F:metal ion binding"/>
    <property type="evidence" value="ECO:0007669"/>
    <property type="project" value="UniProtKB-UniRule"/>
</dbReference>
<name>A0A562T4C3_CHIJA</name>